<dbReference type="EC" id="1.9.3.1" evidence="2"/>
<dbReference type="EMBL" id="CADCTV010000021">
    <property type="protein sequence ID" value="CAA9295204.1"/>
    <property type="molecule type" value="Genomic_DNA"/>
</dbReference>
<accession>A0A6J4K455</accession>
<evidence type="ECO:0000256" key="1">
    <source>
        <dbReference type="SAM" id="MobiDB-lite"/>
    </source>
</evidence>
<feature type="compositionally biased region" description="Basic and acidic residues" evidence="1">
    <location>
        <begin position="95"/>
        <end position="104"/>
    </location>
</feature>
<feature type="compositionally biased region" description="Basic and acidic residues" evidence="1">
    <location>
        <begin position="132"/>
        <end position="150"/>
    </location>
</feature>
<feature type="region of interest" description="Disordered" evidence="1">
    <location>
        <begin position="18"/>
        <end position="176"/>
    </location>
</feature>
<feature type="compositionally biased region" description="Low complexity" evidence="1">
    <location>
        <begin position="161"/>
        <end position="176"/>
    </location>
</feature>
<dbReference type="AlphaFoldDB" id="A0A6J4K455"/>
<dbReference type="GO" id="GO:0016491">
    <property type="term" value="F:oxidoreductase activity"/>
    <property type="evidence" value="ECO:0007669"/>
    <property type="project" value="UniProtKB-KW"/>
</dbReference>
<feature type="non-terminal residue" evidence="2">
    <location>
        <position position="1"/>
    </location>
</feature>
<feature type="compositionally biased region" description="Low complexity" evidence="1">
    <location>
        <begin position="44"/>
        <end position="54"/>
    </location>
</feature>
<name>A0A6J4K455_9BACT</name>
<protein>
    <submittedName>
        <fullName evidence="2">Cytochrome c oxidase polypeptide III</fullName>
        <ecNumber evidence="2">1.9.3.1</ecNumber>
    </submittedName>
</protein>
<proteinExistence type="predicted"/>
<feature type="compositionally biased region" description="Basic and acidic residues" evidence="1">
    <location>
        <begin position="18"/>
        <end position="34"/>
    </location>
</feature>
<keyword evidence="2" id="KW-0560">Oxidoreductase</keyword>
<gene>
    <name evidence="2" type="ORF">AVDCRST_MAG89-81</name>
</gene>
<reference evidence="2" key="1">
    <citation type="submission" date="2020-02" db="EMBL/GenBank/DDBJ databases">
        <authorList>
            <person name="Meier V. D."/>
        </authorList>
    </citation>
    <scope>NUCLEOTIDE SEQUENCE</scope>
    <source>
        <strain evidence="2">AVDCRST_MAG89</strain>
    </source>
</reference>
<evidence type="ECO:0000313" key="2">
    <source>
        <dbReference type="EMBL" id="CAA9295204.1"/>
    </source>
</evidence>
<feature type="compositionally biased region" description="Basic residues" evidence="1">
    <location>
        <begin position="105"/>
        <end position="118"/>
    </location>
</feature>
<sequence length="176" mass="19645">EAHFRTFALSHSRTAVRVDRLRPRAARPPRDATRRQRLPRGADDGAAGRAQDGGSVRGRVPGEPLGHRPGQHLLHPVQLRRLPRPRRGRGNGPAAERRRVDLRQLARKHLRHRRRGAPQRHALVPRAHRQRAAVDARRLRAQHERPDAARHLAFPDGPHAGGPARPRSRAAGPAAV</sequence>
<feature type="non-terminal residue" evidence="2">
    <location>
        <position position="176"/>
    </location>
</feature>
<organism evidence="2">
    <name type="scientific">uncultured Gemmatimonadota bacterium</name>
    <dbReference type="NCBI Taxonomy" id="203437"/>
    <lineage>
        <taxon>Bacteria</taxon>
        <taxon>Pseudomonadati</taxon>
        <taxon>Gemmatimonadota</taxon>
        <taxon>environmental samples</taxon>
    </lineage>
</organism>